<accession>A0AAV5TJV8</accession>
<evidence type="ECO:0000313" key="19">
    <source>
        <dbReference type="EMBL" id="GMS94708.1"/>
    </source>
</evidence>
<evidence type="ECO:0000256" key="8">
    <source>
        <dbReference type="ARBA" id="ARBA00022777"/>
    </source>
</evidence>
<dbReference type="PANTHER" id="PTHR24353:SF91">
    <property type="match status" value="1"/>
</dbReference>
<keyword evidence="4" id="KW-0723">Serine/threonine-protein kinase</keyword>
<evidence type="ECO:0000256" key="13">
    <source>
        <dbReference type="PIRSR" id="PIRSR000559-1"/>
    </source>
</evidence>
<evidence type="ECO:0000256" key="5">
    <source>
        <dbReference type="ARBA" id="ARBA00022535"/>
    </source>
</evidence>
<dbReference type="InterPro" id="IPR008271">
    <property type="entry name" value="Ser/Thr_kinase_AS"/>
</dbReference>
<protein>
    <recommendedName>
        <fullName evidence="3">cGMP-dependent protein kinase</fullName>
        <ecNumber evidence="3">2.7.11.12</ecNumber>
    </recommendedName>
</protein>
<keyword evidence="20" id="KW-1185">Reference proteome</keyword>
<dbReference type="PROSITE" id="PS51285">
    <property type="entry name" value="AGC_KINASE_CTER"/>
    <property type="match status" value="1"/>
</dbReference>
<comment type="catalytic activity">
    <reaction evidence="12">
        <text>L-seryl-[protein] + ATP = O-phospho-L-seryl-[protein] + ADP + H(+)</text>
        <dbReference type="Rhea" id="RHEA:17989"/>
        <dbReference type="Rhea" id="RHEA-COMP:9863"/>
        <dbReference type="Rhea" id="RHEA-COMP:11604"/>
        <dbReference type="ChEBI" id="CHEBI:15378"/>
        <dbReference type="ChEBI" id="CHEBI:29999"/>
        <dbReference type="ChEBI" id="CHEBI:30616"/>
        <dbReference type="ChEBI" id="CHEBI:83421"/>
        <dbReference type="ChEBI" id="CHEBI:456216"/>
        <dbReference type="EC" id="2.7.11.12"/>
    </reaction>
</comment>
<dbReference type="GO" id="GO:0004692">
    <property type="term" value="F:cGMP-dependent protein kinase activity"/>
    <property type="evidence" value="ECO:0007669"/>
    <property type="project" value="UniProtKB-EC"/>
</dbReference>
<proteinExistence type="inferred from homology"/>
<evidence type="ECO:0000256" key="12">
    <source>
        <dbReference type="ARBA" id="ARBA00047462"/>
    </source>
</evidence>
<dbReference type="PROSITE" id="PS50042">
    <property type="entry name" value="CNMP_BINDING_3"/>
    <property type="match status" value="1"/>
</dbReference>
<dbReference type="InterPro" id="IPR035014">
    <property type="entry name" value="STKc_cGK"/>
</dbReference>
<keyword evidence="8" id="KW-0418">Kinase</keyword>
<feature type="domain" description="Cyclic nucleotide-binding" evidence="17">
    <location>
        <begin position="77"/>
        <end position="192"/>
    </location>
</feature>
<dbReference type="GO" id="GO:0030553">
    <property type="term" value="F:cGMP binding"/>
    <property type="evidence" value="ECO:0007669"/>
    <property type="project" value="UniProtKB-KW"/>
</dbReference>
<sequence length="657" mass="74320">MLLKEMSKEELLQEIAFRDEVIYQLKKEIDKFRAQNTQKSRKIAISAESELSKDQRTYAKSQEAFDLIDESLLSNDFMRHLDAVQRERVAAAMHAIEARAGSILIRQGDAGNLMYVIEEGSVNVYVDGEKIRMMERGALFGELAILHHCERTATVQADTNCTVWVIERGVFQSIMVQSAQETRELHRRALRRSHRFSSLPEDALVRLADVCVDVKYSNEGDDVNVEPNFVYVVLNGVVIAERNREVIRYHQADDFEVGVNENGYWLRQNERFQVDDAPLELLVMHVDQIKTFSSTTISSSSGGPATSGHKSAPLAVSSCSQTAALANAVADLAITPRRPDNDVENVSLCNLDRIGTIGIGGFGKVELVKHIDRVYALKVLTKAHITATKQEKHINNEREILMNADCDFIVKLYRTFRDSERLYMLMEPCLGGELWSLLKQHGRLDNESARYYCAAAMEALDYLHRRAIVYRDLKPENLLIDRNGHPKLCDFGFAKNIRKEGKTWTFCGTAEYVAPEIVLNKGHDMAVDIWALGIFAFELLTGSPPFASSDSMVIYNAILRGVERLAWPRYVTKEAVNAVLSFCKQEPAQRLGYGDMDAARSHPWFEHFDWADFKAGIMEPPFVRPVFSAIDMSNFSPPTSTYEFPTGTDESGWDKEF</sequence>
<dbReference type="AlphaFoldDB" id="A0AAV5TJV8"/>
<evidence type="ECO:0000259" key="16">
    <source>
        <dbReference type="PROSITE" id="PS50011"/>
    </source>
</evidence>
<dbReference type="Proteomes" id="UP001432027">
    <property type="component" value="Unassembled WGS sequence"/>
</dbReference>
<dbReference type="InterPro" id="IPR018490">
    <property type="entry name" value="cNMP-bd_dom_sf"/>
</dbReference>
<dbReference type="PRINTS" id="PR00103">
    <property type="entry name" value="CAMPKINASE"/>
</dbReference>
<keyword evidence="5" id="KW-0140">cGMP</keyword>
<dbReference type="Gene3D" id="1.10.510.10">
    <property type="entry name" value="Transferase(Phosphotransferase) domain 1"/>
    <property type="match status" value="1"/>
</dbReference>
<dbReference type="PIRSF" id="PIRSF000559">
    <property type="entry name" value="cGMP-dep_kinase"/>
    <property type="match status" value="1"/>
</dbReference>
<gene>
    <name evidence="19" type="ORF">PENTCL1PPCAC_16883</name>
</gene>
<feature type="active site" description="Proton acceptor" evidence="13">
    <location>
        <position position="472"/>
    </location>
</feature>
<dbReference type="EMBL" id="BTSX01000004">
    <property type="protein sequence ID" value="GMS94708.1"/>
    <property type="molecule type" value="Genomic_DNA"/>
</dbReference>
<evidence type="ECO:0000259" key="17">
    <source>
        <dbReference type="PROSITE" id="PS50042"/>
    </source>
</evidence>
<keyword evidence="9 14" id="KW-0067">ATP-binding</keyword>
<evidence type="ECO:0000256" key="4">
    <source>
        <dbReference type="ARBA" id="ARBA00022527"/>
    </source>
</evidence>
<keyword evidence="6" id="KW-0808">Transferase</keyword>
<dbReference type="PROSITE" id="PS00107">
    <property type="entry name" value="PROTEIN_KINASE_ATP"/>
    <property type="match status" value="1"/>
</dbReference>
<dbReference type="Pfam" id="PF00027">
    <property type="entry name" value="cNMP_binding"/>
    <property type="match status" value="1"/>
</dbReference>
<evidence type="ECO:0000256" key="9">
    <source>
        <dbReference type="ARBA" id="ARBA00022840"/>
    </source>
</evidence>
<dbReference type="SMART" id="SM00100">
    <property type="entry name" value="cNMP"/>
    <property type="match status" value="1"/>
</dbReference>
<dbReference type="InterPro" id="IPR017441">
    <property type="entry name" value="Protein_kinase_ATP_BS"/>
</dbReference>
<comment type="cofactor">
    <cofactor evidence="1">
        <name>Mg(2+)</name>
        <dbReference type="ChEBI" id="CHEBI:18420"/>
    </cofactor>
</comment>
<dbReference type="InterPro" id="IPR014710">
    <property type="entry name" value="RmlC-like_jellyroll"/>
</dbReference>
<evidence type="ECO:0000256" key="6">
    <source>
        <dbReference type="ARBA" id="ARBA00022679"/>
    </source>
</evidence>
<evidence type="ECO:0000256" key="3">
    <source>
        <dbReference type="ARBA" id="ARBA00012428"/>
    </source>
</evidence>
<dbReference type="PROSITE" id="PS00108">
    <property type="entry name" value="PROTEIN_KINASE_ST"/>
    <property type="match status" value="1"/>
</dbReference>
<dbReference type="PROSITE" id="PS00889">
    <property type="entry name" value="CNMP_BINDING_2"/>
    <property type="match status" value="1"/>
</dbReference>
<dbReference type="InterPro" id="IPR002374">
    <property type="entry name" value="cGMP_dep_kinase"/>
</dbReference>
<comment type="similarity">
    <text evidence="2">Belongs to the protein kinase superfamily. AGC Ser/Thr protein kinase family. cGMP subfamily.</text>
</comment>
<dbReference type="SMART" id="SM00220">
    <property type="entry name" value="S_TKc"/>
    <property type="match status" value="1"/>
</dbReference>
<dbReference type="Pfam" id="PF00069">
    <property type="entry name" value="Pkinase"/>
    <property type="match status" value="1"/>
</dbReference>
<dbReference type="InterPro" id="IPR018488">
    <property type="entry name" value="cNMP-bd_CS"/>
</dbReference>
<comment type="caution">
    <text evidence="19">The sequence shown here is derived from an EMBL/GenBank/DDBJ whole genome shotgun (WGS) entry which is preliminary data.</text>
</comment>
<evidence type="ECO:0000256" key="14">
    <source>
        <dbReference type="PIRSR" id="PIRSR000559-2"/>
    </source>
</evidence>
<feature type="domain" description="Protein kinase" evidence="16">
    <location>
        <begin position="351"/>
        <end position="605"/>
    </location>
</feature>
<dbReference type="Gene3D" id="3.30.200.20">
    <property type="entry name" value="Phosphorylase Kinase, domain 1"/>
    <property type="match status" value="1"/>
</dbReference>
<dbReference type="InterPro" id="IPR011009">
    <property type="entry name" value="Kinase-like_dom_sf"/>
</dbReference>
<dbReference type="Gene3D" id="2.60.120.10">
    <property type="entry name" value="Jelly Rolls"/>
    <property type="match status" value="1"/>
</dbReference>
<dbReference type="EC" id="2.7.11.12" evidence="3"/>
<dbReference type="PROSITE" id="PS00888">
    <property type="entry name" value="CNMP_BINDING_1"/>
    <property type="match status" value="1"/>
</dbReference>
<evidence type="ECO:0000256" key="15">
    <source>
        <dbReference type="PROSITE-ProRule" id="PRU10141"/>
    </source>
</evidence>
<evidence type="ECO:0000259" key="18">
    <source>
        <dbReference type="PROSITE" id="PS51285"/>
    </source>
</evidence>
<name>A0AAV5TJV8_9BILA</name>
<keyword evidence="10" id="KW-0142">cGMP-binding</keyword>
<dbReference type="PROSITE" id="PS50011">
    <property type="entry name" value="PROTEIN_KINASE_DOM"/>
    <property type="match status" value="1"/>
</dbReference>
<dbReference type="InterPro" id="IPR000961">
    <property type="entry name" value="AGC-kinase_C"/>
</dbReference>
<organism evidence="19 20">
    <name type="scientific">Pristionchus entomophagus</name>
    <dbReference type="NCBI Taxonomy" id="358040"/>
    <lineage>
        <taxon>Eukaryota</taxon>
        <taxon>Metazoa</taxon>
        <taxon>Ecdysozoa</taxon>
        <taxon>Nematoda</taxon>
        <taxon>Chromadorea</taxon>
        <taxon>Rhabditida</taxon>
        <taxon>Rhabditina</taxon>
        <taxon>Diplogasteromorpha</taxon>
        <taxon>Diplogasteroidea</taxon>
        <taxon>Neodiplogasteridae</taxon>
        <taxon>Pristionchus</taxon>
    </lineage>
</organism>
<dbReference type="PANTHER" id="PTHR24353">
    <property type="entry name" value="CYCLIC NUCLEOTIDE-DEPENDENT PROTEIN KINASE"/>
    <property type="match status" value="1"/>
</dbReference>
<evidence type="ECO:0000256" key="10">
    <source>
        <dbReference type="ARBA" id="ARBA00022992"/>
    </source>
</evidence>
<dbReference type="InterPro" id="IPR000595">
    <property type="entry name" value="cNMP-bd_dom"/>
</dbReference>
<comment type="catalytic activity">
    <reaction evidence="11">
        <text>L-threonyl-[protein] + ATP = O-phospho-L-threonyl-[protein] + ADP + H(+)</text>
        <dbReference type="Rhea" id="RHEA:46608"/>
        <dbReference type="Rhea" id="RHEA-COMP:11060"/>
        <dbReference type="Rhea" id="RHEA-COMP:11605"/>
        <dbReference type="ChEBI" id="CHEBI:15378"/>
        <dbReference type="ChEBI" id="CHEBI:30013"/>
        <dbReference type="ChEBI" id="CHEBI:30616"/>
        <dbReference type="ChEBI" id="CHEBI:61977"/>
        <dbReference type="ChEBI" id="CHEBI:456216"/>
        <dbReference type="EC" id="2.7.11.12"/>
    </reaction>
</comment>
<evidence type="ECO:0000256" key="1">
    <source>
        <dbReference type="ARBA" id="ARBA00001946"/>
    </source>
</evidence>
<reference evidence="19" key="1">
    <citation type="submission" date="2023-10" db="EMBL/GenBank/DDBJ databases">
        <title>Genome assembly of Pristionchus species.</title>
        <authorList>
            <person name="Yoshida K."/>
            <person name="Sommer R.J."/>
        </authorList>
    </citation>
    <scope>NUCLEOTIDE SEQUENCE</scope>
    <source>
        <strain evidence="19">RS0144</strain>
    </source>
</reference>
<keyword evidence="7 14" id="KW-0547">Nucleotide-binding</keyword>
<dbReference type="SUPFAM" id="SSF56112">
    <property type="entry name" value="Protein kinase-like (PK-like)"/>
    <property type="match status" value="1"/>
</dbReference>
<dbReference type="CDD" id="cd05572">
    <property type="entry name" value="STKc_cGK"/>
    <property type="match status" value="1"/>
</dbReference>
<dbReference type="CDD" id="cd00038">
    <property type="entry name" value="CAP_ED"/>
    <property type="match status" value="1"/>
</dbReference>
<dbReference type="GO" id="GO:0005524">
    <property type="term" value="F:ATP binding"/>
    <property type="evidence" value="ECO:0007669"/>
    <property type="project" value="UniProtKB-UniRule"/>
</dbReference>
<evidence type="ECO:0000256" key="7">
    <source>
        <dbReference type="ARBA" id="ARBA00022741"/>
    </source>
</evidence>
<evidence type="ECO:0000256" key="11">
    <source>
        <dbReference type="ARBA" id="ARBA00047298"/>
    </source>
</evidence>
<evidence type="ECO:0000313" key="20">
    <source>
        <dbReference type="Proteomes" id="UP001432027"/>
    </source>
</evidence>
<dbReference type="SUPFAM" id="SSF51206">
    <property type="entry name" value="cAMP-binding domain-like"/>
    <property type="match status" value="1"/>
</dbReference>
<dbReference type="InterPro" id="IPR000719">
    <property type="entry name" value="Prot_kinase_dom"/>
</dbReference>
<dbReference type="FunFam" id="1.10.510.10:FF:000571">
    <property type="entry name" value="Maternal embryonic leucine zipper kinase"/>
    <property type="match status" value="1"/>
</dbReference>
<evidence type="ECO:0000256" key="2">
    <source>
        <dbReference type="ARBA" id="ARBA00006352"/>
    </source>
</evidence>
<feature type="domain" description="AGC-kinase C-terminal" evidence="18">
    <location>
        <begin position="606"/>
        <end position="657"/>
    </location>
</feature>
<feature type="binding site" evidence="14 15">
    <location>
        <position position="378"/>
    </location>
    <ligand>
        <name>ATP</name>
        <dbReference type="ChEBI" id="CHEBI:30616"/>
    </ligand>
</feature>